<feature type="compositionally biased region" description="Basic residues" evidence="1">
    <location>
        <begin position="55"/>
        <end position="66"/>
    </location>
</feature>
<name>A0AAP0HY64_9MAGN</name>
<gene>
    <name evidence="2" type="ORF">Scep_024336</name>
</gene>
<evidence type="ECO:0000256" key="1">
    <source>
        <dbReference type="SAM" id="MobiDB-lite"/>
    </source>
</evidence>
<reference evidence="2 3" key="1">
    <citation type="submission" date="2024-01" db="EMBL/GenBank/DDBJ databases">
        <title>Genome assemblies of Stephania.</title>
        <authorList>
            <person name="Yang L."/>
        </authorList>
    </citation>
    <scope>NUCLEOTIDE SEQUENCE [LARGE SCALE GENOMIC DNA]</scope>
    <source>
        <strain evidence="2">JXDWG</strain>
        <tissue evidence="2">Leaf</tissue>
    </source>
</reference>
<accession>A0AAP0HY64</accession>
<proteinExistence type="predicted"/>
<feature type="region of interest" description="Disordered" evidence="1">
    <location>
        <begin position="50"/>
        <end position="87"/>
    </location>
</feature>
<comment type="caution">
    <text evidence="2">The sequence shown here is derived from an EMBL/GenBank/DDBJ whole genome shotgun (WGS) entry which is preliminary data.</text>
</comment>
<evidence type="ECO:0000313" key="2">
    <source>
        <dbReference type="EMBL" id="KAK9100906.1"/>
    </source>
</evidence>
<dbReference type="Proteomes" id="UP001419268">
    <property type="component" value="Unassembled WGS sequence"/>
</dbReference>
<feature type="compositionally biased region" description="Basic and acidic residues" evidence="1">
    <location>
        <begin position="68"/>
        <end position="87"/>
    </location>
</feature>
<evidence type="ECO:0000313" key="3">
    <source>
        <dbReference type="Proteomes" id="UP001419268"/>
    </source>
</evidence>
<sequence length="294" mass="32303">MEASTQKSDKTITVVEDLAQMNNEPERKEQAHFEHAQYCAVESSLKGILKDPLRVSRRGRPRKSRLKSASEPHKSKENKKSKVSGNEKMEATEEAMYFNQEEGCTGKGDRPQRLSFYGSVEGLHLPVLYTFDRESSKHRGEISKEEIREDDDCIKDVNMGGNDFGDDVVGRNDVGDVVMGGNDVGDVDVGGNEAGGVDVGGNEVRDVAMGVNEVEDVAVGGNDARTATAIVPPGVASSSSLPPSSLLMAAEFKQMLADQFHVFQVMMETCFDDLEKVVREQTRLQSLLKKLMEK</sequence>
<dbReference type="EMBL" id="JBBNAG010000010">
    <property type="protein sequence ID" value="KAK9100906.1"/>
    <property type="molecule type" value="Genomic_DNA"/>
</dbReference>
<dbReference type="AlphaFoldDB" id="A0AAP0HY64"/>
<keyword evidence="3" id="KW-1185">Reference proteome</keyword>
<protein>
    <submittedName>
        <fullName evidence="2">Uncharacterized protein</fullName>
    </submittedName>
</protein>
<organism evidence="2 3">
    <name type="scientific">Stephania cephalantha</name>
    <dbReference type="NCBI Taxonomy" id="152367"/>
    <lineage>
        <taxon>Eukaryota</taxon>
        <taxon>Viridiplantae</taxon>
        <taxon>Streptophyta</taxon>
        <taxon>Embryophyta</taxon>
        <taxon>Tracheophyta</taxon>
        <taxon>Spermatophyta</taxon>
        <taxon>Magnoliopsida</taxon>
        <taxon>Ranunculales</taxon>
        <taxon>Menispermaceae</taxon>
        <taxon>Menispermoideae</taxon>
        <taxon>Cissampelideae</taxon>
        <taxon>Stephania</taxon>
    </lineage>
</organism>